<sequence length="136" mass="15839">NLLDEIKSRKQDHREQITLFISTMEAQFNRLTSSIPQQEIVEIIRYNLSSDYMKDLVHHVISTIPELTSLSKRIEDSSQLHRDYRSTPRREYIQHNISEISQPQNVSSNLYLKSGHIYIAGLNVLFSVLVVVTKEL</sequence>
<dbReference type="Proteomes" id="UP001516400">
    <property type="component" value="Unassembled WGS sequence"/>
</dbReference>
<reference evidence="1 2" key="1">
    <citation type="journal article" date="2021" name="BMC Biol.">
        <title>Horizontally acquired antibacterial genes associated with adaptive radiation of ladybird beetles.</title>
        <authorList>
            <person name="Li H.S."/>
            <person name="Tang X.F."/>
            <person name="Huang Y.H."/>
            <person name="Xu Z.Y."/>
            <person name="Chen M.L."/>
            <person name="Du X.Y."/>
            <person name="Qiu B.Y."/>
            <person name="Chen P.T."/>
            <person name="Zhang W."/>
            <person name="Slipinski A."/>
            <person name="Escalona H.E."/>
            <person name="Waterhouse R.M."/>
            <person name="Zwick A."/>
            <person name="Pang H."/>
        </authorList>
    </citation>
    <scope>NUCLEOTIDE SEQUENCE [LARGE SCALE GENOMIC DNA]</scope>
    <source>
        <strain evidence="1">SYSU2018</strain>
    </source>
</reference>
<organism evidence="1 2">
    <name type="scientific">Cryptolaemus montrouzieri</name>
    <dbReference type="NCBI Taxonomy" id="559131"/>
    <lineage>
        <taxon>Eukaryota</taxon>
        <taxon>Metazoa</taxon>
        <taxon>Ecdysozoa</taxon>
        <taxon>Arthropoda</taxon>
        <taxon>Hexapoda</taxon>
        <taxon>Insecta</taxon>
        <taxon>Pterygota</taxon>
        <taxon>Neoptera</taxon>
        <taxon>Endopterygota</taxon>
        <taxon>Coleoptera</taxon>
        <taxon>Polyphaga</taxon>
        <taxon>Cucujiformia</taxon>
        <taxon>Coccinelloidea</taxon>
        <taxon>Coccinellidae</taxon>
        <taxon>Scymninae</taxon>
        <taxon>Scymnini</taxon>
        <taxon>Cryptolaemus</taxon>
    </lineage>
</organism>
<dbReference type="AlphaFoldDB" id="A0ABD2P8E4"/>
<protein>
    <submittedName>
        <fullName evidence="1">Uncharacterized protein</fullName>
    </submittedName>
</protein>
<dbReference type="EMBL" id="JABFTP020000185">
    <property type="protein sequence ID" value="KAL3286976.1"/>
    <property type="molecule type" value="Genomic_DNA"/>
</dbReference>
<name>A0ABD2P8E4_9CUCU</name>
<evidence type="ECO:0000313" key="2">
    <source>
        <dbReference type="Proteomes" id="UP001516400"/>
    </source>
</evidence>
<evidence type="ECO:0000313" key="1">
    <source>
        <dbReference type="EMBL" id="KAL3286976.1"/>
    </source>
</evidence>
<comment type="caution">
    <text evidence="1">The sequence shown here is derived from an EMBL/GenBank/DDBJ whole genome shotgun (WGS) entry which is preliminary data.</text>
</comment>
<proteinExistence type="predicted"/>
<accession>A0ABD2P8E4</accession>
<keyword evidence="2" id="KW-1185">Reference proteome</keyword>
<gene>
    <name evidence="1" type="ORF">HHI36_001462</name>
</gene>
<feature type="non-terminal residue" evidence="1">
    <location>
        <position position="1"/>
    </location>
</feature>